<evidence type="ECO:0000256" key="4">
    <source>
        <dbReference type="ARBA" id="ARBA00018517"/>
    </source>
</evidence>
<evidence type="ECO:0000256" key="13">
    <source>
        <dbReference type="ARBA" id="ARBA00025783"/>
    </source>
</evidence>
<keyword evidence="6" id="KW-0597">Phosphoprotein</keyword>
<dbReference type="GO" id="GO:0071164">
    <property type="term" value="F:RNA cap trimethylguanosine synthase activity"/>
    <property type="evidence" value="ECO:0007669"/>
    <property type="project" value="TreeGrafter"/>
</dbReference>
<feature type="compositionally biased region" description="Basic and acidic residues" evidence="23">
    <location>
        <begin position="430"/>
        <end position="442"/>
    </location>
</feature>
<feature type="region of interest" description="Disordered" evidence="23">
    <location>
        <begin position="254"/>
        <end position="274"/>
    </location>
</feature>
<proteinExistence type="inferred from homology"/>
<keyword evidence="5" id="KW-0963">Cytoplasm</keyword>
<evidence type="ECO:0000256" key="17">
    <source>
        <dbReference type="ARBA" id="ARBA00049075"/>
    </source>
</evidence>
<feature type="compositionally biased region" description="Polar residues" evidence="23">
    <location>
        <begin position="67"/>
        <end position="78"/>
    </location>
</feature>
<feature type="region of interest" description="Disordered" evidence="23">
    <location>
        <begin position="67"/>
        <end position="91"/>
    </location>
</feature>
<dbReference type="SUPFAM" id="SSF53335">
    <property type="entry name" value="S-adenosyl-L-methionine-dependent methyltransferases"/>
    <property type="match status" value="1"/>
</dbReference>
<dbReference type="GO" id="GO:0005730">
    <property type="term" value="C:nucleolus"/>
    <property type="evidence" value="ECO:0007669"/>
    <property type="project" value="UniProtKB-SubCell"/>
</dbReference>
<evidence type="ECO:0000256" key="19">
    <source>
        <dbReference type="ARBA" id="ARBA00057179"/>
    </source>
</evidence>
<dbReference type="Pfam" id="PF09445">
    <property type="entry name" value="Methyltransf_15"/>
    <property type="match status" value="1"/>
</dbReference>
<dbReference type="InterPro" id="IPR019012">
    <property type="entry name" value="RNA_cap_Gua-N2-MeTrfase"/>
</dbReference>
<organism evidence="24">
    <name type="scientific">Nyssomyia neivai</name>
    <dbReference type="NCBI Taxonomy" id="330878"/>
    <lineage>
        <taxon>Eukaryota</taxon>
        <taxon>Metazoa</taxon>
        <taxon>Ecdysozoa</taxon>
        <taxon>Arthropoda</taxon>
        <taxon>Hexapoda</taxon>
        <taxon>Insecta</taxon>
        <taxon>Pterygota</taxon>
        <taxon>Neoptera</taxon>
        <taxon>Endopterygota</taxon>
        <taxon>Diptera</taxon>
        <taxon>Nematocera</taxon>
        <taxon>Psychodoidea</taxon>
        <taxon>Psychodidae</taxon>
        <taxon>Nyssomyia</taxon>
    </lineage>
</organism>
<keyword evidence="9" id="KW-0949">S-adenosyl-L-methionine</keyword>
<keyword evidence="8" id="KW-0808">Transferase</keyword>
<feature type="compositionally biased region" description="Low complexity" evidence="23">
    <location>
        <begin position="334"/>
        <end position="358"/>
    </location>
</feature>
<evidence type="ECO:0000256" key="15">
    <source>
        <dbReference type="ARBA" id="ARBA00048740"/>
    </source>
</evidence>
<evidence type="ECO:0000256" key="20">
    <source>
        <dbReference type="ARBA" id="ARBA00064494"/>
    </source>
</evidence>
<comment type="subcellular location">
    <subcellularLocation>
        <location evidence="2">Cytoplasm</location>
    </subcellularLocation>
    <subcellularLocation>
        <location evidence="1">Nucleus</location>
        <location evidence="1">Cajal body</location>
    </subcellularLocation>
    <subcellularLocation>
        <location evidence="3">Nucleus</location>
        <location evidence="3">Nucleolus</location>
    </subcellularLocation>
</comment>
<evidence type="ECO:0000256" key="21">
    <source>
        <dbReference type="ARBA" id="ARBA00079339"/>
    </source>
</evidence>
<protein>
    <recommendedName>
        <fullName evidence="4">Trimethylguanosine synthase</fullName>
    </recommendedName>
    <alternativeName>
        <fullName evidence="18">Cap-specific guanine-N(2) methyltransferase</fullName>
    </alternativeName>
    <alternativeName>
        <fullName evidence="21">Nuclear receptor coactivator 6-interacting protein</fullName>
    </alternativeName>
    <alternativeName>
        <fullName evidence="22">PRIP-interacting protein with methyltransferase motif</fullName>
    </alternativeName>
</protein>
<comment type="catalytic activity">
    <reaction evidence="15">
        <text>a 5'-end (N(7)-methyl 5'-triphosphoguanosine)-ribonucleoside in snoRNA + S-adenosyl-L-methionine = a 5'-end (N(2),N(7)-dimethyl 5'-triphosphoguanosine)-ribonucleoside in snoRNA + S-adenosyl-L-homocysteine + H(+)</text>
        <dbReference type="Rhea" id="RHEA:78475"/>
        <dbReference type="Rhea" id="RHEA-COMP:19086"/>
        <dbReference type="Rhea" id="RHEA-COMP:19088"/>
        <dbReference type="ChEBI" id="CHEBI:15378"/>
        <dbReference type="ChEBI" id="CHEBI:57856"/>
        <dbReference type="ChEBI" id="CHEBI:59789"/>
        <dbReference type="ChEBI" id="CHEBI:156461"/>
        <dbReference type="ChEBI" id="CHEBI:172880"/>
    </reaction>
    <physiologicalReaction direction="left-to-right" evidence="15">
        <dbReference type="Rhea" id="RHEA:78476"/>
    </physiologicalReaction>
</comment>
<evidence type="ECO:0000256" key="2">
    <source>
        <dbReference type="ARBA" id="ARBA00004496"/>
    </source>
</evidence>
<comment type="subunit">
    <text evidence="20">May form homooligomers. Interacts with CREBBP/CBP, EED/WAIT1, EP300/P300, NCOA6/PRIP, PPARBP/PBP and SMN.</text>
</comment>
<evidence type="ECO:0000256" key="6">
    <source>
        <dbReference type="ARBA" id="ARBA00022553"/>
    </source>
</evidence>
<evidence type="ECO:0000256" key="1">
    <source>
        <dbReference type="ARBA" id="ARBA00004408"/>
    </source>
</evidence>
<dbReference type="FunFam" id="3.40.50.150:FF:000066">
    <property type="entry name" value="Trimethylguanosine synthase 1"/>
    <property type="match status" value="1"/>
</dbReference>
<sequence>MSEWEPLAEIYLSHPLANDKENYTFCLCSRVFIKNYHDIFASTLEKEEISECDDVFNEQAINTHVHFSQGTPKLSTKNSQEDQDADANSCYHSASASHTDNYCSTDEHEHIFTTATVGLHSSDSGADLSEYYFERIKSTPRATETIPIQKTAHSSISHDLEGVHNERNSLPDIFGTEELNDAWEKYWSTEGERLIWASWIEKYSDYINPEYKGILQDADERKKFSFERMDDEEIRNLTGTEIVISTCSQPKEADEATGGAQMEEGWNPLSPTSVDDTWNTYRATTSEVDNLLSPRCESVTSSIPLTVGTTDSMTNVTRMTISSYDFCSSRVSSESSQQSNGVTSPEDSDAVSSETSSSQFYDTAIDRGANSSDVTDDATMDVDSYWQILWQKHFQEQYAKHYNLFMDDKRGAQENPKRWNLSCSLSGEKEDFKKKRTVKEDENLTAQTKINKRKRGRRHESENLTRLVDNLKINRAAGGAEGGESSSKGGKDVEGVSEGDLAAMGLPTAFGRPKGATKKGGSGGDGRKPPSERGTNLKRSHESDPEESNVDRIKAAFSLMGYAFEDTQSNPESAGNINMNGEVVYRKKHIRLHNRALKMKMTTRPKHIYFDDEGNQVAAAAQHPPEAPVTLHSSSDDDSHTAILPRQIPTATAKVAGPPDEAVQQNMELEPEDGGIAKKEKKKKRKSKIAAGLPTEIINDKSLLKYWYKRFSLFSMFDQGIRMDRESWFSVTPEKVAAHVAERCRCDLLVDGFCGVGGNTIQFAMTCAKVIAIDIDPKKIEMAKHNAAVYGVQDRIEFIVGDFVALADTLKADVVFLSPPWGGPQYSKEETYDLEKSLIPIPASELFAKCQKITENIAMFLPRNSNTQQLSMLAGPGGAVEIEQNFLDRKFIALTAYYGELINE</sequence>
<dbReference type="AlphaFoldDB" id="A0A1L8DCX8"/>
<evidence type="ECO:0000256" key="23">
    <source>
        <dbReference type="SAM" id="MobiDB-lite"/>
    </source>
</evidence>
<dbReference type="Gene3D" id="3.40.50.150">
    <property type="entry name" value="Vaccinia Virus protein VP39"/>
    <property type="match status" value="1"/>
</dbReference>
<reference evidence="24" key="1">
    <citation type="submission" date="2016-12" db="EMBL/GenBank/DDBJ databases">
        <title>An insight into the sialome and mialome of the sand fly, Nyssomyia neivai.</title>
        <authorList>
            <person name="Sebastian V."/>
            <person name="Goulart T.M."/>
            <person name="Oliveira W."/>
            <person name="Calvo E."/>
            <person name="Oliveira L.F."/>
            <person name="Pinto M.C."/>
            <person name="Rosselino A.M."/>
            <person name="Ribeiro J.M."/>
        </authorList>
    </citation>
    <scope>NUCLEOTIDE SEQUENCE</scope>
</reference>
<comment type="function">
    <text evidence="19">Catalyzes the 2 serial methylation steps for the conversion of the 7-monomethylguanosine (m(7)G) caps of snRNAs and snoRNAs to a 2,2,7-trimethylguanosine (m(2,2,7)G) cap structure. The enzyme is specific for guanine, and N7 methylation must precede N2 methylation. Hypermethylation of the m7G cap of U snRNAs leads to their concentration in nuclear foci, their colocalization with coilin and the formation of canonical Cajal bodies (CBs). Plays a role in transcriptional regulation.</text>
</comment>
<dbReference type="EMBL" id="GFDF01009763">
    <property type="protein sequence ID" value="JAV04321.1"/>
    <property type="molecule type" value="Transcribed_RNA"/>
</dbReference>
<evidence type="ECO:0000256" key="18">
    <source>
        <dbReference type="ARBA" id="ARBA00049790"/>
    </source>
</evidence>
<evidence type="ECO:0000256" key="8">
    <source>
        <dbReference type="ARBA" id="ARBA00022679"/>
    </source>
</evidence>
<evidence type="ECO:0000256" key="11">
    <source>
        <dbReference type="ARBA" id="ARBA00023163"/>
    </source>
</evidence>
<comment type="catalytic activity">
    <reaction evidence="14">
        <text>a 5'-end (N(2),N(7)-dimethyl 5'-triphosphoguanosine)-ribonucleoside in snoRNA + S-adenosyl-L-methionine = a 5'-end (N(2),N(2),N(7)-trimethyl 5'-triphosphoguanosine)-ribonucleoside in snoRNA + S-adenosyl-L-homocysteine + H(+)</text>
        <dbReference type="Rhea" id="RHEA:78507"/>
        <dbReference type="Rhea" id="RHEA-COMP:19088"/>
        <dbReference type="Rhea" id="RHEA-COMP:19090"/>
        <dbReference type="ChEBI" id="CHEBI:15378"/>
        <dbReference type="ChEBI" id="CHEBI:57856"/>
        <dbReference type="ChEBI" id="CHEBI:59789"/>
        <dbReference type="ChEBI" id="CHEBI:167623"/>
        <dbReference type="ChEBI" id="CHEBI:172880"/>
    </reaction>
    <physiologicalReaction direction="left-to-right" evidence="14">
        <dbReference type="Rhea" id="RHEA:78508"/>
    </physiologicalReaction>
</comment>
<keyword evidence="11" id="KW-0804">Transcription</keyword>
<keyword evidence="7" id="KW-0489">Methyltransferase</keyword>
<evidence type="ECO:0000256" key="7">
    <source>
        <dbReference type="ARBA" id="ARBA00022603"/>
    </source>
</evidence>
<name>A0A1L8DCX8_9DIPT</name>
<evidence type="ECO:0000256" key="9">
    <source>
        <dbReference type="ARBA" id="ARBA00022691"/>
    </source>
</evidence>
<evidence type="ECO:0000256" key="3">
    <source>
        <dbReference type="ARBA" id="ARBA00004604"/>
    </source>
</evidence>
<feature type="region of interest" description="Disordered" evidence="23">
    <location>
        <begin position="334"/>
        <end position="376"/>
    </location>
</feature>
<evidence type="ECO:0000256" key="14">
    <source>
        <dbReference type="ARBA" id="ARBA00047418"/>
    </source>
</evidence>
<evidence type="ECO:0000256" key="22">
    <source>
        <dbReference type="ARBA" id="ARBA00081504"/>
    </source>
</evidence>
<keyword evidence="12" id="KW-0539">Nucleus</keyword>
<dbReference type="GO" id="GO:0005737">
    <property type="term" value="C:cytoplasm"/>
    <property type="evidence" value="ECO:0007669"/>
    <property type="project" value="UniProtKB-SubCell"/>
</dbReference>
<comment type="catalytic activity">
    <reaction evidence="17">
        <text>a 5'-end (N(7)-methyl 5'-triphosphoguanosine)-ribonucleoside in snRNA + S-adenosyl-L-methionine = a 5'-end (N(2),N(7)-dimethyl 5'-triphosphoguanosine)-ribonucleoside in snRNA + S-adenosyl-L-homocysteine + H(+)</text>
        <dbReference type="Rhea" id="RHEA:78471"/>
        <dbReference type="Rhea" id="RHEA-COMP:19085"/>
        <dbReference type="Rhea" id="RHEA-COMP:19087"/>
        <dbReference type="ChEBI" id="CHEBI:15378"/>
        <dbReference type="ChEBI" id="CHEBI:57856"/>
        <dbReference type="ChEBI" id="CHEBI:59789"/>
        <dbReference type="ChEBI" id="CHEBI:156461"/>
        <dbReference type="ChEBI" id="CHEBI:172880"/>
    </reaction>
    <physiologicalReaction direction="left-to-right" evidence="17">
        <dbReference type="Rhea" id="RHEA:78472"/>
    </physiologicalReaction>
</comment>
<evidence type="ECO:0000256" key="5">
    <source>
        <dbReference type="ARBA" id="ARBA00022490"/>
    </source>
</evidence>
<evidence type="ECO:0000256" key="10">
    <source>
        <dbReference type="ARBA" id="ARBA00023015"/>
    </source>
</evidence>
<comment type="catalytic activity">
    <reaction evidence="16">
        <text>a 5'-end (N(2),N(7)-dimethyl 5'-triphosphoguanosine)-ribonucleoside in snRNA + S-adenosyl-L-methionine = a 5'-end (N(2),N(2),N(7)-trimethyl 5'-triphosphoguanosine)-ribonucleoside in snRNA + S-adenosyl-L-homocysteine + H(+)</text>
        <dbReference type="Rhea" id="RHEA:78479"/>
        <dbReference type="Rhea" id="RHEA-COMP:19087"/>
        <dbReference type="Rhea" id="RHEA-COMP:19089"/>
        <dbReference type="ChEBI" id="CHEBI:15378"/>
        <dbReference type="ChEBI" id="CHEBI:57856"/>
        <dbReference type="ChEBI" id="CHEBI:59789"/>
        <dbReference type="ChEBI" id="CHEBI:167623"/>
        <dbReference type="ChEBI" id="CHEBI:172880"/>
    </reaction>
    <physiologicalReaction direction="left-to-right" evidence="16">
        <dbReference type="Rhea" id="RHEA:78480"/>
    </physiologicalReaction>
</comment>
<keyword evidence="10" id="KW-0805">Transcription regulation</keyword>
<evidence type="ECO:0000256" key="12">
    <source>
        <dbReference type="ARBA" id="ARBA00023242"/>
    </source>
</evidence>
<comment type="similarity">
    <text evidence="13">Belongs to the methyltransferase superfamily. Trimethylguanosine synthase family.</text>
</comment>
<evidence type="ECO:0000313" key="24">
    <source>
        <dbReference type="EMBL" id="JAV04321.1"/>
    </source>
</evidence>
<feature type="compositionally biased region" description="Basic and acidic residues" evidence="23">
    <location>
        <begin position="539"/>
        <end position="550"/>
    </location>
</feature>
<dbReference type="PANTHER" id="PTHR14741:SF32">
    <property type="entry name" value="TRIMETHYLGUANOSINE SYNTHASE"/>
    <property type="match status" value="1"/>
</dbReference>
<accession>A0A1L8DCX8</accession>
<dbReference type="InterPro" id="IPR029063">
    <property type="entry name" value="SAM-dependent_MTases_sf"/>
</dbReference>
<feature type="region of interest" description="Disordered" evidence="23">
    <location>
        <begin position="430"/>
        <end position="550"/>
    </location>
</feature>
<dbReference type="GO" id="GO:0015030">
    <property type="term" value="C:Cajal body"/>
    <property type="evidence" value="ECO:0007669"/>
    <property type="project" value="UniProtKB-SubCell"/>
</dbReference>
<feature type="region of interest" description="Disordered" evidence="23">
    <location>
        <begin position="620"/>
        <end position="639"/>
    </location>
</feature>
<evidence type="ECO:0000256" key="16">
    <source>
        <dbReference type="ARBA" id="ARBA00048763"/>
    </source>
</evidence>
<dbReference type="PANTHER" id="PTHR14741">
    <property type="entry name" value="S-ADENOSYLMETHIONINE-DEPENDENT METHYLTRANSFERASE RELATED"/>
    <property type="match status" value="1"/>
</dbReference>
<dbReference type="CDD" id="cd02440">
    <property type="entry name" value="AdoMet_MTases"/>
    <property type="match status" value="1"/>
</dbReference>